<accession>K9TIR5</accession>
<dbReference type="RefSeq" id="WP_015149376.1">
    <property type="nucleotide sequence ID" value="NC_019693.1"/>
</dbReference>
<proteinExistence type="predicted"/>
<organism evidence="3 4">
    <name type="scientific">Oscillatoria acuminata PCC 6304</name>
    <dbReference type="NCBI Taxonomy" id="56110"/>
    <lineage>
        <taxon>Bacteria</taxon>
        <taxon>Bacillati</taxon>
        <taxon>Cyanobacteriota</taxon>
        <taxon>Cyanophyceae</taxon>
        <taxon>Oscillatoriophycideae</taxon>
        <taxon>Oscillatoriales</taxon>
        <taxon>Oscillatoriaceae</taxon>
        <taxon>Oscillatoria</taxon>
    </lineage>
</organism>
<dbReference type="Gene3D" id="2.60.40.10">
    <property type="entry name" value="Immunoglobulins"/>
    <property type="match status" value="1"/>
</dbReference>
<evidence type="ECO:0000256" key="1">
    <source>
        <dbReference type="SAM" id="MobiDB-lite"/>
    </source>
</evidence>
<reference evidence="3 4" key="1">
    <citation type="submission" date="2012-06" db="EMBL/GenBank/DDBJ databases">
        <title>Finished chromosome of genome of Oscillatoria acuminata PCC 6304.</title>
        <authorList>
            <consortium name="US DOE Joint Genome Institute"/>
            <person name="Gugger M."/>
            <person name="Coursin T."/>
            <person name="Rippka R."/>
            <person name="Tandeau De Marsac N."/>
            <person name="Huntemann M."/>
            <person name="Wei C.-L."/>
            <person name="Han J."/>
            <person name="Detter J.C."/>
            <person name="Han C."/>
            <person name="Tapia R."/>
            <person name="Davenport K."/>
            <person name="Daligault H."/>
            <person name="Erkkila T."/>
            <person name="Gu W."/>
            <person name="Munk A.C.C."/>
            <person name="Teshima H."/>
            <person name="Xu Y."/>
            <person name="Chain P."/>
            <person name="Chen A."/>
            <person name="Krypides N."/>
            <person name="Mavromatis K."/>
            <person name="Markowitz V."/>
            <person name="Szeto E."/>
            <person name="Ivanova N."/>
            <person name="Mikhailova N."/>
            <person name="Ovchinnikova G."/>
            <person name="Pagani I."/>
            <person name="Pati A."/>
            <person name="Goodwin L."/>
            <person name="Peters L."/>
            <person name="Pitluck S."/>
            <person name="Woyke T."/>
            <person name="Kerfeld C."/>
        </authorList>
    </citation>
    <scope>NUCLEOTIDE SEQUENCE [LARGE SCALE GENOMIC DNA]</scope>
    <source>
        <strain evidence="3 4">PCC 6304</strain>
    </source>
</reference>
<dbReference type="PATRIC" id="fig|56110.3.peg.3766"/>
<keyword evidence="2" id="KW-1133">Transmembrane helix</keyword>
<dbReference type="HOGENOM" id="CLU_335165_0_0_3"/>
<dbReference type="AlphaFoldDB" id="K9TIR5"/>
<keyword evidence="4" id="KW-1185">Reference proteome</keyword>
<dbReference type="InterPro" id="IPR047589">
    <property type="entry name" value="DUF11_rpt"/>
</dbReference>
<dbReference type="SUPFAM" id="SSF117074">
    <property type="entry name" value="Hypothetical protein PA1324"/>
    <property type="match status" value="1"/>
</dbReference>
<keyword evidence="2" id="KW-0472">Membrane</keyword>
<protein>
    <submittedName>
        <fullName evidence="3">Conserved repeat protein</fullName>
    </submittedName>
</protein>
<sequence>MKHQNSPSGNSQSKFRTRSLGWAVTATLLAGTLGTLFIKTSNFSQASAQDNPQCVIPGYLLQNEAGYSYSSDGTNQIDGVSNQITDAVVGGGPVTINPGGIRDGANNRVSGAFAGVLADELIKLGFTQAEATRAVIAVTVTLAQLPVESSFREVAIATRTAVFQAVPGKASAIAQLQRPQAQETAIALTAELSKSILISDGLTEAEAETVTQQLISTIVAAGDNAPIDDTFRAAFQAMVAAVPSRETLLRDLAEDFVEEIRNLRQGVRSGIEQGDVLYFDFTLSNPTDSALRFQIPDANAVQRETTNGIVRGVSYSMIGNGNGVFLVRDCFPEPEPEEPGPIVITPAPDIDPLTPTEPPSEPQPPSGPPPTITPAPEIQPQPTPTPIPTPTPPQPVTTPTDVIVEPGGGVQIIVEVEVGPIPPDGGGVTVNIPTIETPEQPPTQQTVIITPTLPGTPRTEGLGRITGCAGELLPDYTGFRVGLYQPNLADPTGGIQGVVPLTPTDISRGLSPNLENANPFFLTNGEQGTYNFLLDVTRGQLDPGQQYIFLVTPPGGSNYAERRIRLDIGANNNGIVAYTATALDGRPLNVVTNSTSATGTIDIRDRDQVGLSLGTFDLTTSLCEAQEIQIEKTGDRIAAEPGDTVIYRLAIRNLANTPVTGIIAADFLPLGFQFRPDSVRAEISGQRIGITSSHDGRSITFDASNVTIPPTEVLNIAYAARITPDALRGNGRNSAFANGQRVDTGIQVQDGPAIHSLRIAPGILSDCGTLIGRVFEDLNGDGEQQPDEPGMPNAVIFLDDGNRIITDEQGLYSVSNVLGGYRTATLDLSSVPGYTLAPNEFVSERNSLSRLVRLEPGGMARVNFAVTPAAEEDPASTVGQEGG</sequence>
<evidence type="ECO:0000313" key="3">
    <source>
        <dbReference type="EMBL" id="AFY82742.1"/>
    </source>
</evidence>
<dbReference type="EMBL" id="CP003607">
    <property type="protein sequence ID" value="AFY82742.1"/>
    <property type="molecule type" value="Genomic_DNA"/>
</dbReference>
<dbReference type="NCBIfam" id="TIGR01451">
    <property type="entry name" value="B_ant_repeat"/>
    <property type="match status" value="1"/>
</dbReference>
<dbReference type="STRING" id="56110.Oscil6304_3160"/>
<dbReference type="eggNOG" id="COG1361">
    <property type="taxonomic scope" value="Bacteria"/>
</dbReference>
<evidence type="ECO:0000313" key="4">
    <source>
        <dbReference type="Proteomes" id="UP000010367"/>
    </source>
</evidence>
<dbReference type="Proteomes" id="UP000010367">
    <property type="component" value="Chromosome"/>
</dbReference>
<dbReference type="KEGG" id="oac:Oscil6304_3160"/>
<evidence type="ECO:0000256" key="2">
    <source>
        <dbReference type="SAM" id="Phobius"/>
    </source>
</evidence>
<dbReference type="InParanoid" id="K9TIR5"/>
<keyword evidence="2" id="KW-0812">Transmembrane</keyword>
<feature type="transmembrane region" description="Helical" evidence="2">
    <location>
        <begin position="20"/>
        <end position="38"/>
    </location>
</feature>
<feature type="compositionally biased region" description="Pro residues" evidence="1">
    <location>
        <begin position="355"/>
        <end position="396"/>
    </location>
</feature>
<dbReference type="InterPro" id="IPR013783">
    <property type="entry name" value="Ig-like_fold"/>
</dbReference>
<name>K9TIR5_9CYAN</name>
<gene>
    <name evidence="3" type="ORF">Oscil6304_3160</name>
</gene>
<feature type="region of interest" description="Disordered" evidence="1">
    <location>
        <begin position="329"/>
        <end position="404"/>
    </location>
</feature>